<keyword evidence="1" id="KW-0472">Membrane</keyword>
<name>A0A8B8AT97_CRAVI</name>
<proteinExistence type="predicted"/>
<evidence type="ECO:0000313" key="3">
    <source>
        <dbReference type="Proteomes" id="UP000694844"/>
    </source>
</evidence>
<dbReference type="SUPFAM" id="SSF52540">
    <property type="entry name" value="P-loop containing nucleoside triphosphate hydrolases"/>
    <property type="match status" value="1"/>
</dbReference>
<keyword evidence="3" id="KW-1185">Reference proteome</keyword>
<evidence type="ECO:0000259" key="2">
    <source>
        <dbReference type="Pfam" id="PF20720"/>
    </source>
</evidence>
<dbReference type="Pfam" id="PF20720">
    <property type="entry name" value="nSTAND3"/>
    <property type="match status" value="1"/>
</dbReference>
<protein>
    <submittedName>
        <fullName evidence="4">Uncharacterized protein LOC111104033</fullName>
    </submittedName>
</protein>
<evidence type="ECO:0000256" key="1">
    <source>
        <dbReference type="SAM" id="Phobius"/>
    </source>
</evidence>
<dbReference type="KEGG" id="cvn:111104033"/>
<evidence type="ECO:0000313" key="4">
    <source>
        <dbReference type="RefSeq" id="XP_022293444.1"/>
    </source>
</evidence>
<dbReference type="OrthoDB" id="6157779at2759"/>
<dbReference type="RefSeq" id="XP_022293444.1">
    <property type="nucleotide sequence ID" value="XM_022437736.1"/>
</dbReference>
<keyword evidence="1" id="KW-0812">Transmembrane</keyword>
<dbReference type="InterPro" id="IPR027417">
    <property type="entry name" value="P-loop_NTPase"/>
</dbReference>
<dbReference type="InterPro" id="IPR049050">
    <property type="entry name" value="nSTAND3"/>
</dbReference>
<dbReference type="GeneID" id="111104033"/>
<dbReference type="AlphaFoldDB" id="A0A8B8AT97"/>
<sequence>MELSMHTTGIWCSKFIVTENKSCPWSSQTAKRVQSCPTTKEELEKQKARKNCEALKKQQNCTEPDKFKYHCVIDELENSLVEVCAPEYIINGGYCAEYNIIGARIQAHYNFKCLEKSFHCALRYKSTDAYLYKDCYTVVNHLLQISNTSHDKFITDFSSITTDTSISAKPANGLTKEYVIAIAVSICIFVIAVIVIILIIRGRNMCVPETSTDPKEAQNGDANEREGLLLPNTYNTDMGVQETSLEQEKTKSDDDSATVFPDFVETSYAKTCSTELEKRGMIILIGEQGCGKTMIAEHIMYSKPYTGWTKQDIQNQNLKKLKPKDRTFLYIDDLFDGYTYETNLKEWWDSLFSFYSRYLEKSDNVRLIITIKDTVMKKVRVFINKKNLNETFFLWANSEHLKLSVTEKQEILQKQYELARKQKNIDNLFIKGSKRWYRIMNEKCPIGFPLCAHMYASEEIESKRKETIFSEPREYVKDKIEYEMKHDPKNDVKTLLLLLLFEGSLSEEILKKEKQCEQLLKDRSSGEMINQMNLSFGNLCNTAKKLNGVLFRKHGPLYKFKHHIHLEGACDILLQQDFFFGVQHFPLCVLRICELPHVSQKKLDTLRKRLKEDFKKGDFRKVLECDILKTPRFQEDFCSDLLKEQFLQSNFSSTDITCVFKFPMIFWASKYNLHKLLETFLKLAEEKKEDERLHFYIAMFGKCCEDSEHYINCIDCPPKISEVQKAVFKFKNSEGKTILHLLISSDMLDTDVHKYLTKLISMSSDLKIDTSLLDCLKMNMQSSRLLCLIEILNKLQETSKQDSEDHVYVTKLIALETKTGSHLELECLCRICILVVYSMESFTENTAKAFFKNTAWNHNETALLLNDKLKNDMAYRIKQCIQAVKGNSFDSLTKIPKEKIPFLSNMTPDLQAAIEMSIKVLAKQEVGRGFVGKYI</sequence>
<reference evidence="4" key="1">
    <citation type="submission" date="2025-08" db="UniProtKB">
        <authorList>
            <consortium name="RefSeq"/>
        </authorList>
    </citation>
    <scope>IDENTIFICATION</scope>
    <source>
        <tissue evidence="4">Whole sample</tissue>
    </source>
</reference>
<gene>
    <name evidence="4" type="primary">LOC111104033</name>
</gene>
<feature type="transmembrane region" description="Helical" evidence="1">
    <location>
        <begin position="178"/>
        <end position="200"/>
    </location>
</feature>
<feature type="domain" description="Novel STAND NTPase 3" evidence="2">
    <location>
        <begin position="263"/>
        <end position="416"/>
    </location>
</feature>
<dbReference type="Proteomes" id="UP000694844">
    <property type="component" value="Chromosome 7"/>
</dbReference>
<organism evidence="3 4">
    <name type="scientific">Crassostrea virginica</name>
    <name type="common">Eastern oyster</name>
    <dbReference type="NCBI Taxonomy" id="6565"/>
    <lineage>
        <taxon>Eukaryota</taxon>
        <taxon>Metazoa</taxon>
        <taxon>Spiralia</taxon>
        <taxon>Lophotrochozoa</taxon>
        <taxon>Mollusca</taxon>
        <taxon>Bivalvia</taxon>
        <taxon>Autobranchia</taxon>
        <taxon>Pteriomorphia</taxon>
        <taxon>Ostreida</taxon>
        <taxon>Ostreoidea</taxon>
        <taxon>Ostreidae</taxon>
        <taxon>Crassostrea</taxon>
    </lineage>
</organism>
<accession>A0A8B8AT97</accession>
<keyword evidence="1" id="KW-1133">Transmembrane helix</keyword>